<reference evidence="2" key="1">
    <citation type="submission" date="2023-03" db="EMBL/GenBank/DDBJ databases">
        <title>Massive genome expansion in bonnet fungi (Mycena s.s.) driven by repeated elements and novel gene families across ecological guilds.</title>
        <authorList>
            <consortium name="Lawrence Berkeley National Laboratory"/>
            <person name="Harder C.B."/>
            <person name="Miyauchi S."/>
            <person name="Viragh M."/>
            <person name="Kuo A."/>
            <person name="Thoen E."/>
            <person name="Andreopoulos B."/>
            <person name="Lu D."/>
            <person name="Skrede I."/>
            <person name="Drula E."/>
            <person name="Henrissat B."/>
            <person name="Morin E."/>
            <person name="Kohler A."/>
            <person name="Barry K."/>
            <person name="LaButti K."/>
            <person name="Morin E."/>
            <person name="Salamov A."/>
            <person name="Lipzen A."/>
            <person name="Mereny Z."/>
            <person name="Hegedus B."/>
            <person name="Baldrian P."/>
            <person name="Stursova M."/>
            <person name="Weitz H."/>
            <person name="Taylor A."/>
            <person name="Grigoriev I.V."/>
            <person name="Nagy L.G."/>
            <person name="Martin F."/>
            <person name="Kauserud H."/>
        </authorList>
    </citation>
    <scope>NUCLEOTIDE SEQUENCE</scope>
    <source>
        <strain evidence="2">CBHHK182m</strain>
    </source>
</reference>
<feature type="compositionally biased region" description="Pro residues" evidence="1">
    <location>
        <begin position="97"/>
        <end position="107"/>
    </location>
</feature>
<accession>A0AAD7HU70</accession>
<feature type="region of interest" description="Disordered" evidence="1">
    <location>
        <begin position="94"/>
        <end position="125"/>
    </location>
</feature>
<dbReference type="Proteomes" id="UP001215598">
    <property type="component" value="Unassembled WGS sequence"/>
</dbReference>
<keyword evidence="3" id="KW-1185">Reference proteome</keyword>
<organism evidence="2 3">
    <name type="scientific">Mycena metata</name>
    <dbReference type="NCBI Taxonomy" id="1033252"/>
    <lineage>
        <taxon>Eukaryota</taxon>
        <taxon>Fungi</taxon>
        <taxon>Dikarya</taxon>
        <taxon>Basidiomycota</taxon>
        <taxon>Agaricomycotina</taxon>
        <taxon>Agaricomycetes</taxon>
        <taxon>Agaricomycetidae</taxon>
        <taxon>Agaricales</taxon>
        <taxon>Marasmiineae</taxon>
        <taxon>Mycenaceae</taxon>
        <taxon>Mycena</taxon>
    </lineage>
</organism>
<comment type="caution">
    <text evidence="2">The sequence shown here is derived from an EMBL/GenBank/DDBJ whole genome shotgun (WGS) entry which is preliminary data.</text>
</comment>
<proteinExistence type="predicted"/>
<feature type="compositionally biased region" description="Basic residues" evidence="1">
    <location>
        <begin position="109"/>
        <end position="125"/>
    </location>
</feature>
<dbReference type="EMBL" id="JARKIB010000178">
    <property type="protein sequence ID" value="KAJ7727622.1"/>
    <property type="molecule type" value="Genomic_DNA"/>
</dbReference>
<evidence type="ECO:0000313" key="3">
    <source>
        <dbReference type="Proteomes" id="UP001215598"/>
    </source>
</evidence>
<evidence type="ECO:0000256" key="1">
    <source>
        <dbReference type="SAM" id="MobiDB-lite"/>
    </source>
</evidence>
<protein>
    <submittedName>
        <fullName evidence="2">Uncharacterized protein</fullName>
    </submittedName>
</protein>
<dbReference type="Gene3D" id="3.40.30.10">
    <property type="entry name" value="Glutaredoxin"/>
    <property type="match status" value="1"/>
</dbReference>
<name>A0AAD7HU70_9AGAR</name>
<dbReference type="AlphaFoldDB" id="A0AAD7HU70"/>
<evidence type="ECO:0000313" key="2">
    <source>
        <dbReference type="EMBL" id="KAJ7727622.1"/>
    </source>
</evidence>
<gene>
    <name evidence="2" type="ORF">B0H16DRAFT_1735099</name>
</gene>
<sequence length="171" mass="18302">MASSAASNLIAVTDAALPVPPLADLTRVSPQLLAAQVNTVVAELAKKHPGILALSADQSLNIEGVPSSWSYAHTLLAIARIAGADALALTQAVITQPPGPSPSPPPQRQTRKQTRRCPRRRTKLPVRHTHMHALMAQSNVGLFMKGDTDEPRCGFSRKISALREQGIRSRV</sequence>